<dbReference type="AlphaFoldDB" id="A0A4U8TCM0"/>
<evidence type="ECO:0000313" key="3">
    <source>
        <dbReference type="Proteomes" id="UP000029733"/>
    </source>
</evidence>
<feature type="signal peptide" evidence="1">
    <location>
        <begin position="1"/>
        <end position="23"/>
    </location>
</feature>
<reference evidence="2 3" key="1">
    <citation type="journal article" date="2014" name="Genome Announc.">
        <title>Draft genome sequences of eight enterohepatic helicobacter species isolated from both laboratory and wild rodents.</title>
        <authorList>
            <person name="Sheh A."/>
            <person name="Shen Z."/>
            <person name="Fox J.G."/>
        </authorList>
    </citation>
    <scope>NUCLEOTIDE SEQUENCE [LARGE SCALE GENOMIC DNA]</scope>
    <source>
        <strain evidence="2 3">MIT 09-6949</strain>
    </source>
</reference>
<organism evidence="2 3">
    <name type="scientific">Helicobacter jaachi</name>
    <dbReference type="NCBI Taxonomy" id="1677920"/>
    <lineage>
        <taxon>Bacteria</taxon>
        <taxon>Pseudomonadati</taxon>
        <taxon>Campylobacterota</taxon>
        <taxon>Epsilonproteobacteria</taxon>
        <taxon>Campylobacterales</taxon>
        <taxon>Helicobacteraceae</taxon>
        <taxon>Helicobacter</taxon>
    </lineage>
</organism>
<dbReference type="RefSeq" id="WP_034353214.1">
    <property type="nucleotide sequence ID" value="NZ_JRPR02000001.1"/>
</dbReference>
<evidence type="ECO:0008006" key="4">
    <source>
        <dbReference type="Google" id="ProtNLM"/>
    </source>
</evidence>
<dbReference type="Proteomes" id="UP000029733">
    <property type="component" value="Unassembled WGS sequence"/>
</dbReference>
<feature type="chain" id="PRO_5020835577" description="Outer membrane beta-barrel protein" evidence="1">
    <location>
        <begin position="24"/>
        <end position="180"/>
    </location>
</feature>
<sequence>MKHTRYFGALLLGVFMATASLNAAEKSKDDKIFIGGEIGLGGLGDYGVGFMAGYQHYFPKEYYIANQFRHGVRGFFNANYTSIGYSYFGRSYNYGGFFASIGADYLFDFNPQDKVVWGVFGGLGLGYVKVFSNDWFYTAPASIGFDVRLGGSVVIDNTHRFELALGSGFSTLALRYLLLF</sequence>
<keyword evidence="1" id="KW-0732">Signal</keyword>
<dbReference type="EMBL" id="JRPR02000001">
    <property type="protein sequence ID" value="TLD97414.1"/>
    <property type="molecule type" value="Genomic_DNA"/>
</dbReference>
<dbReference type="OrthoDB" id="5325584at2"/>
<name>A0A4U8TCM0_9HELI</name>
<keyword evidence="3" id="KW-1185">Reference proteome</keyword>
<accession>A0A4U8TCM0</accession>
<gene>
    <name evidence="2" type="ORF">LS71_001295</name>
</gene>
<evidence type="ECO:0000256" key="1">
    <source>
        <dbReference type="SAM" id="SignalP"/>
    </source>
</evidence>
<comment type="caution">
    <text evidence="2">The sequence shown here is derived from an EMBL/GenBank/DDBJ whole genome shotgun (WGS) entry which is preliminary data.</text>
</comment>
<protein>
    <recommendedName>
        <fullName evidence="4">Outer membrane beta-barrel protein</fullName>
    </recommendedName>
</protein>
<proteinExistence type="predicted"/>
<evidence type="ECO:0000313" key="2">
    <source>
        <dbReference type="EMBL" id="TLD97414.1"/>
    </source>
</evidence>